<dbReference type="EMBL" id="EQ973899">
    <property type="protein sequence ID" value="EEF39614.1"/>
    <property type="molecule type" value="Genomic_DNA"/>
</dbReference>
<name>B9S9U4_RICCO</name>
<keyword evidence="2" id="KW-1185">Reference proteome</keyword>
<dbReference type="AlphaFoldDB" id="B9S9U4"/>
<protein>
    <submittedName>
        <fullName evidence="1">Uncharacterized protein</fullName>
    </submittedName>
</protein>
<accession>B9S9U4</accession>
<dbReference type="Proteomes" id="UP000008311">
    <property type="component" value="Unassembled WGS sequence"/>
</dbReference>
<dbReference type="InParanoid" id="B9S9U4"/>
<reference evidence="2" key="1">
    <citation type="journal article" date="2010" name="Nat. Biotechnol.">
        <title>Draft genome sequence of the oilseed species Ricinus communis.</title>
        <authorList>
            <person name="Chan A.P."/>
            <person name="Crabtree J."/>
            <person name="Zhao Q."/>
            <person name="Lorenzi H."/>
            <person name="Orvis J."/>
            <person name="Puiu D."/>
            <person name="Melake-Berhan A."/>
            <person name="Jones K.M."/>
            <person name="Redman J."/>
            <person name="Chen G."/>
            <person name="Cahoon E.B."/>
            <person name="Gedil M."/>
            <person name="Stanke M."/>
            <person name="Haas B.J."/>
            <person name="Wortman J.R."/>
            <person name="Fraser-Liggett C.M."/>
            <person name="Ravel J."/>
            <person name="Rabinowicz P.D."/>
        </authorList>
    </citation>
    <scope>NUCLEOTIDE SEQUENCE [LARGE SCALE GENOMIC DNA]</scope>
    <source>
        <strain evidence="2">cv. Hale</strain>
    </source>
</reference>
<organism evidence="1 2">
    <name type="scientific">Ricinus communis</name>
    <name type="common">Castor bean</name>
    <dbReference type="NCBI Taxonomy" id="3988"/>
    <lineage>
        <taxon>Eukaryota</taxon>
        <taxon>Viridiplantae</taxon>
        <taxon>Streptophyta</taxon>
        <taxon>Embryophyta</taxon>
        <taxon>Tracheophyta</taxon>
        <taxon>Spermatophyta</taxon>
        <taxon>Magnoliopsida</taxon>
        <taxon>eudicotyledons</taxon>
        <taxon>Gunneridae</taxon>
        <taxon>Pentapetalae</taxon>
        <taxon>rosids</taxon>
        <taxon>fabids</taxon>
        <taxon>Malpighiales</taxon>
        <taxon>Euphorbiaceae</taxon>
        <taxon>Acalyphoideae</taxon>
        <taxon>Acalypheae</taxon>
        <taxon>Ricinus</taxon>
    </lineage>
</organism>
<evidence type="ECO:0000313" key="1">
    <source>
        <dbReference type="EMBL" id="EEF39614.1"/>
    </source>
</evidence>
<gene>
    <name evidence="1" type="ORF">RCOM_0522380</name>
</gene>
<proteinExistence type="predicted"/>
<sequence>MPYAFSSLSHFFYPCISNHHERLHHNLRTISISACGLTQIFGANCDFLH</sequence>
<evidence type="ECO:0000313" key="2">
    <source>
        <dbReference type="Proteomes" id="UP000008311"/>
    </source>
</evidence>